<dbReference type="EMBL" id="BJWL01000021">
    <property type="protein sequence ID" value="GFZ10305.1"/>
    <property type="molecule type" value="Genomic_DNA"/>
</dbReference>
<dbReference type="Proteomes" id="UP000585474">
    <property type="component" value="Unassembled WGS sequence"/>
</dbReference>
<name>A0A7J0GHP9_9ERIC</name>
<dbReference type="PANTHER" id="PTHR34461:SF2">
    <property type="entry name" value="EXPRESSED PROTEIN"/>
    <property type="match status" value="1"/>
</dbReference>
<gene>
    <name evidence="1" type="ORF">Acr_21g0009040</name>
</gene>
<comment type="caution">
    <text evidence="1">The sequence shown here is derived from an EMBL/GenBank/DDBJ whole genome shotgun (WGS) entry which is preliminary data.</text>
</comment>
<reference evidence="1 2" key="1">
    <citation type="submission" date="2019-07" db="EMBL/GenBank/DDBJ databases">
        <title>De Novo Assembly of kiwifruit Actinidia rufa.</title>
        <authorList>
            <person name="Sugita-Konishi S."/>
            <person name="Sato K."/>
            <person name="Mori E."/>
            <person name="Abe Y."/>
            <person name="Kisaki G."/>
            <person name="Hamano K."/>
            <person name="Suezawa K."/>
            <person name="Otani M."/>
            <person name="Fukuda T."/>
            <person name="Manabe T."/>
            <person name="Gomi K."/>
            <person name="Tabuchi M."/>
            <person name="Akimitsu K."/>
            <person name="Kataoka I."/>
        </authorList>
    </citation>
    <scope>NUCLEOTIDE SEQUENCE [LARGE SCALE GENOMIC DNA]</scope>
    <source>
        <strain evidence="2">cv. Fuchu</strain>
    </source>
</reference>
<proteinExistence type="predicted"/>
<protein>
    <submittedName>
        <fullName evidence="1">Uncharacterized protein</fullName>
    </submittedName>
</protein>
<dbReference type="AlphaFoldDB" id="A0A7J0GHP9"/>
<accession>A0A7J0GHP9</accession>
<dbReference type="OrthoDB" id="775914at2759"/>
<evidence type="ECO:0000313" key="2">
    <source>
        <dbReference type="Proteomes" id="UP000585474"/>
    </source>
</evidence>
<evidence type="ECO:0000313" key="1">
    <source>
        <dbReference type="EMBL" id="GFZ10305.1"/>
    </source>
</evidence>
<keyword evidence="2" id="KW-1185">Reference proteome</keyword>
<sequence length="827" mass="92601">MELRRCNHLHFIQAIRAGSVRKVLNVDYRGRPALVFKNLEDVYKSEDAKKLDGLSTLQSQDSYASTVSDCDRFRTEIPCLPFADRKMKKKDVNKDEFNHNSDDGEDSTDDLNFGKMTLKQLKEQCKTKKRKVLDSACLSLKQDYSDWQPEDDECDLEEPISSWKSKVSKKLKGKRTCAKKYAPSFSHTEVSANFEQIPSAEGSLQSSGCLPAPIDVKVEVCEAEYSECRNMPCVADDNSNSCSEPLGFCGGVSGEILLAAKTECVYGEKISLTEEDCQICVVSEVCYDHLEDVERNCLLPSTGGETMEVDNLKMTCHQFLVSPSSDDKAEEYVENPLLEESSTDAIFSVKEQRSDLSKYFESNSSMNDVSTSISRVQSCEIALVSAEDDPLATEKAPLMSISADTARNCLSPHNSPIAFEGGSTTAEEKQALRSTPDDVDSTSSKRNHNCDALSELSLPEIEDYHHLEQYPAPERLLSTRKAISPMSREKLCQAMKEVELNEVTDHYKCKGKLQFGKGNENEISPAELNTKGADVNMNPEALGEVSRMMDAISPKQITKKLRNDRKGSPPKCFRRVSRSLPQVSAGATSIQSCSERAIAFSQRQMQDIESLATKLMQELKFMKDIVEEKLHPEESPTTLLKYNVDEATNQTRQTYWSIPWPKRMDTAKRWTLGLTKPNKRKEKNACCRFEKQKHNVNSNPPKKVGEAIAAKAYRTNQNSKNTRKTNPSVKQSCQLLNLFSGATNARVKTAVKSATKVEETTKKWLSMMARDCNRFCKLMKVTQKDEIASGNAIPKERKKITFADEAGGVLCHVKFIEDDMTSLDSNS</sequence>
<organism evidence="1 2">
    <name type="scientific">Actinidia rufa</name>
    <dbReference type="NCBI Taxonomy" id="165716"/>
    <lineage>
        <taxon>Eukaryota</taxon>
        <taxon>Viridiplantae</taxon>
        <taxon>Streptophyta</taxon>
        <taxon>Embryophyta</taxon>
        <taxon>Tracheophyta</taxon>
        <taxon>Spermatophyta</taxon>
        <taxon>Magnoliopsida</taxon>
        <taxon>eudicotyledons</taxon>
        <taxon>Gunneridae</taxon>
        <taxon>Pentapetalae</taxon>
        <taxon>asterids</taxon>
        <taxon>Ericales</taxon>
        <taxon>Actinidiaceae</taxon>
        <taxon>Actinidia</taxon>
    </lineage>
</organism>
<dbReference type="PANTHER" id="PTHR34461">
    <property type="entry name" value="EXPRESSED PROTEIN"/>
    <property type="match status" value="1"/>
</dbReference>